<feature type="region of interest" description="Disordered" evidence="1">
    <location>
        <begin position="94"/>
        <end position="166"/>
    </location>
</feature>
<evidence type="ECO:0000313" key="3">
    <source>
        <dbReference type="Proteomes" id="UP001363010"/>
    </source>
</evidence>
<protein>
    <recommendedName>
        <fullName evidence="4">HPt domain-containing protein</fullName>
    </recommendedName>
</protein>
<gene>
    <name evidence="2" type="ORF">WKW80_31430</name>
</gene>
<reference evidence="2 3" key="1">
    <citation type="submission" date="2024-03" db="EMBL/GenBank/DDBJ databases">
        <title>Novel species of the genus Variovorax.</title>
        <authorList>
            <person name="Liu Q."/>
            <person name="Xin Y.-H."/>
        </authorList>
    </citation>
    <scope>NUCLEOTIDE SEQUENCE [LARGE SCALE GENOMIC DNA]</scope>
    <source>
        <strain evidence="2 3">KACC 18501</strain>
    </source>
</reference>
<keyword evidence="3" id="KW-1185">Reference proteome</keyword>
<accession>A0ABU8W8W6</accession>
<dbReference type="EMBL" id="JBBKZV010000035">
    <property type="protein sequence ID" value="MEJ8826484.1"/>
    <property type="molecule type" value="Genomic_DNA"/>
</dbReference>
<proteinExistence type="predicted"/>
<name>A0ABU8W8W6_9BURK</name>
<evidence type="ECO:0000313" key="2">
    <source>
        <dbReference type="EMBL" id="MEJ8826484.1"/>
    </source>
</evidence>
<evidence type="ECO:0008006" key="4">
    <source>
        <dbReference type="Google" id="ProtNLM"/>
    </source>
</evidence>
<comment type="caution">
    <text evidence="2">The sequence shown here is derived from an EMBL/GenBank/DDBJ whole genome shotgun (WGS) entry which is preliminary data.</text>
</comment>
<evidence type="ECO:0000256" key="1">
    <source>
        <dbReference type="SAM" id="MobiDB-lite"/>
    </source>
</evidence>
<organism evidence="2 3">
    <name type="scientific">Variovorax humicola</name>
    <dbReference type="NCBI Taxonomy" id="1769758"/>
    <lineage>
        <taxon>Bacteria</taxon>
        <taxon>Pseudomonadati</taxon>
        <taxon>Pseudomonadota</taxon>
        <taxon>Betaproteobacteria</taxon>
        <taxon>Burkholderiales</taxon>
        <taxon>Comamonadaceae</taxon>
        <taxon>Variovorax</taxon>
    </lineage>
</organism>
<feature type="compositionally biased region" description="Pro residues" evidence="1">
    <location>
        <begin position="102"/>
        <end position="112"/>
    </location>
</feature>
<dbReference type="RefSeq" id="WP_340367521.1">
    <property type="nucleotide sequence ID" value="NZ_JBBKZV010000035.1"/>
</dbReference>
<feature type="compositionally biased region" description="Low complexity" evidence="1">
    <location>
        <begin position="117"/>
        <end position="159"/>
    </location>
</feature>
<dbReference type="Proteomes" id="UP001363010">
    <property type="component" value="Unassembled WGS sequence"/>
</dbReference>
<sequence>MAKSGLSILNPLEMWREALTQWEGTTNKVAGKQMNTEEFAKVLHSVSGATLGVQQAVTKANKAVLKEMNLASREDLVEIGERLHRIEDMLEYLCRQTAGKPPSTPTSPPMPPRTRKPPTAAAPVATAPASAVAPKVAADAAPEPASKPAPKAKATPSAKRPARKKA</sequence>